<dbReference type="SUPFAM" id="SSF53850">
    <property type="entry name" value="Periplasmic binding protein-like II"/>
    <property type="match status" value="1"/>
</dbReference>
<protein>
    <recommendedName>
        <fullName evidence="13">Periplasmic oligopeptide-binding protein OppA</fullName>
    </recommendedName>
</protein>
<evidence type="ECO:0000256" key="7">
    <source>
        <dbReference type="ARBA" id="ARBA00022856"/>
    </source>
</evidence>
<evidence type="ECO:0000256" key="3">
    <source>
        <dbReference type="ARBA" id="ARBA00005695"/>
    </source>
</evidence>
<dbReference type="PROSITE" id="PS01040">
    <property type="entry name" value="SBP_BACTERIAL_5"/>
    <property type="match status" value="1"/>
</dbReference>
<evidence type="ECO:0000256" key="6">
    <source>
        <dbReference type="ARBA" id="ARBA00022764"/>
    </source>
</evidence>
<evidence type="ECO:0000256" key="10">
    <source>
        <dbReference type="ARBA" id="ARBA00023157"/>
    </source>
</evidence>
<dbReference type="AlphaFoldDB" id="A0A9X7GXZ3"/>
<organism evidence="15 16">
    <name type="scientific">Bacillus cereus</name>
    <dbReference type="NCBI Taxonomy" id="1396"/>
    <lineage>
        <taxon>Bacteria</taxon>
        <taxon>Bacillati</taxon>
        <taxon>Bacillota</taxon>
        <taxon>Bacilli</taxon>
        <taxon>Bacillales</taxon>
        <taxon>Bacillaceae</taxon>
        <taxon>Bacillus</taxon>
        <taxon>Bacillus cereus group</taxon>
    </lineage>
</organism>
<dbReference type="GO" id="GO:0030288">
    <property type="term" value="C:outer membrane-bounded periplasmic space"/>
    <property type="evidence" value="ECO:0007669"/>
    <property type="project" value="UniProtKB-ARBA"/>
</dbReference>
<dbReference type="InterPro" id="IPR039424">
    <property type="entry name" value="SBP_5"/>
</dbReference>
<dbReference type="GO" id="GO:0043190">
    <property type="term" value="C:ATP-binding cassette (ABC) transporter complex"/>
    <property type="evidence" value="ECO:0007669"/>
    <property type="project" value="InterPro"/>
</dbReference>
<dbReference type="GO" id="GO:0015833">
    <property type="term" value="P:peptide transport"/>
    <property type="evidence" value="ECO:0007669"/>
    <property type="project" value="UniProtKB-KW"/>
</dbReference>
<dbReference type="FunFam" id="3.40.190.10:FF:000018">
    <property type="entry name" value="Oligopeptide ABC transporter, oligopeptide-binding protein"/>
    <property type="match status" value="1"/>
</dbReference>
<evidence type="ECO:0000256" key="1">
    <source>
        <dbReference type="ARBA" id="ARBA00004193"/>
    </source>
</evidence>
<dbReference type="Pfam" id="PF00496">
    <property type="entry name" value="SBP_bac_5"/>
    <property type="match status" value="1"/>
</dbReference>
<sequence length="552" mass="63445">MQKIKGLLALIVVILIFLSACYKKNTDKVEYSTGKSASNQTLNLEANQELPTMDVTKSTDSISASILGNVMEGLYRLNKDNEPIPGMAESYTKTQDGKTYTFQIRKDAKWSNGAPVTAKDFVFAWKRLLNPKTAAEYAFIAYPLKNAKEIHEGKIAGNLLGVQAIDEHTLKVELEDPIPYFLNLMAFPSFYPLNEKFVTQNGDKFGLEADNVLYNGPFIMKEWKHEQNWKLVKNEQYWDKNTVKINEINFNVVKDPSALVNLYDSGQLDRITLSSEFVDKYKTKKNEFGSYLEPSTYFLQFNQKRNNQDTVFKNKKLRESIALVINKKPLVSTILNDGSKAVNYLVPEGLAIGPDKKDFRKSFTSGLNLDIDKAKQLWVEAKKELGRNEIKIELLNYDTGNQKKIGEYLKGEVEKNLRGITVELKPIPFKQKIKLETDQDFDFSFTAWHPDYADPMTFIDMFQTKGSLNNIGYSNNNYDEIVEKGKKEWLRDPKKRWEKLGNAEKILLEEDVAIVPLFQSGKSYVQQPNIHDIFHHNISPEYSYKWAYVNEK</sequence>
<evidence type="ECO:0000256" key="12">
    <source>
        <dbReference type="ARBA" id="ARBA00063980"/>
    </source>
</evidence>
<keyword evidence="5" id="KW-0732">Signal</keyword>
<dbReference type="PANTHER" id="PTHR30290:SF10">
    <property type="entry name" value="PERIPLASMIC OLIGOPEPTIDE-BINDING PROTEIN-RELATED"/>
    <property type="match status" value="1"/>
</dbReference>
<name>A0A9X7GXZ3_BACCE</name>
<evidence type="ECO:0000256" key="2">
    <source>
        <dbReference type="ARBA" id="ARBA00004418"/>
    </source>
</evidence>
<dbReference type="EMBL" id="NULI01000015">
    <property type="protein sequence ID" value="PGS83530.1"/>
    <property type="molecule type" value="Genomic_DNA"/>
</dbReference>
<dbReference type="InterPro" id="IPR023765">
    <property type="entry name" value="SBP_5_CS"/>
</dbReference>
<evidence type="ECO:0000313" key="15">
    <source>
        <dbReference type="EMBL" id="PGS83530.1"/>
    </source>
</evidence>
<keyword evidence="9" id="KW-0564">Palmitate</keyword>
<keyword evidence="11" id="KW-0449">Lipoprotein</keyword>
<evidence type="ECO:0000256" key="13">
    <source>
        <dbReference type="ARBA" id="ARBA00072558"/>
    </source>
</evidence>
<evidence type="ECO:0000256" key="5">
    <source>
        <dbReference type="ARBA" id="ARBA00022729"/>
    </source>
</evidence>
<dbReference type="PROSITE" id="PS51257">
    <property type="entry name" value="PROKAR_LIPOPROTEIN"/>
    <property type="match status" value="1"/>
</dbReference>
<dbReference type="FunFam" id="3.90.76.10:FF:000001">
    <property type="entry name" value="Oligopeptide ABC transporter substrate-binding protein"/>
    <property type="match status" value="1"/>
</dbReference>
<dbReference type="Gene3D" id="3.10.105.10">
    <property type="entry name" value="Dipeptide-binding Protein, Domain 3"/>
    <property type="match status" value="1"/>
</dbReference>
<reference evidence="15 16" key="1">
    <citation type="submission" date="2017-09" db="EMBL/GenBank/DDBJ databases">
        <title>Large-scale bioinformatics analysis of Bacillus genomes uncovers conserved roles of natural products in bacterial physiology.</title>
        <authorList>
            <consortium name="Agbiome Team Llc"/>
            <person name="Bleich R.M."/>
            <person name="Grubbs K.J."/>
            <person name="Santa Maria K.C."/>
            <person name="Allen S.E."/>
            <person name="Farag S."/>
            <person name="Shank E.A."/>
            <person name="Bowers A."/>
        </authorList>
    </citation>
    <scope>NUCLEOTIDE SEQUENCE [LARGE SCALE GENOMIC DNA]</scope>
    <source>
        <strain evidence="15 16">AFS041711</strain>
    </source>
</reference>
<evidence type="ECO:0000256" key="9">
    <source>
        <dbReference type="ARBA" id="ARBA00023139"/>
    </source>
</evidence>
<keyword evidence="8" id="KW-0653">Protein transport</keyword>
<evidence type="ECO:0000313" key="16">
    <source>
        <dbReference type="Proteomes" id="UP000224203"/>
    </source>
</evidence>
<dbReference type="Gene3D" id="3.40.190.10">
    <property type="entry name" value="Periplasmic binding protein-like II"/>
    <property type="match status" value="1"/>
</dbReference>
<dbReference type="RefSeq" id="WP_098782216.1">
    <property type="nucleotide sequence ID" value="NZ_NULI01000015.1"/>
</dbReference>
<keyword evidence="4" id="KW-0813">Transport</keyword>
<dbReference type="Gene3D" id="3.90.76.10">
    <property type="entry name" value="Dipeptide-binding Protein, Domain 1"/>
    <property type="match status" value="1"/>
</dbReference>
<dbReference type="GO" id="GO:1904680">
    <property type="term" value="F:peptide transmembrane transporter activity"/>
    <property type="evidence" value="ECO:0007669"/>
    <property type="project" value="TreeGrafter"/>
</dbReference>
<keyword evidence="10" id="KW-1015">Disulfide bond</keyword>
<evidence type="ECO:0000256" key="11">
    <source>
        <dbReference type="ARBA" id="ARBA00023288"/>
    </source>
</evidence>
<dbReference type="InterPro" id="IPR030678">
    <property type="entry name" value="Peptide/Ni-bd"/>
</dbReference>
<accession>A0A9X7GXZ3</accession>
<comment type="subcellular location">
    <subcellularLocation>
        <location evidence="1">Cell membrane</location>
        <topology evidence="1">Lipid-anchor</topology>
    </subcellularLocation>
    <subcellularLocation>
        <location evidence="2">Periplasm</location>
    </subcellularLocation>
</comment>
<evidence type="ECO:0000256" key="8">
    <source>
        <dbReference type="ARBA" id="ARBA00022927"/>
    </source>
</evidence>
<feature type="domain" description="Solute-binding protein family 5" evidence="14">
    <location>
        <begin position="82"/>
        <end position="467"/>
    </location>
</feature>
<dbReference type="CDD" id="cd08504">
    <property type="entry name" value="PBP2_OppA"/>
    <property type="match status" value="1"/>
</dbReference>
<gene>
    <name evidence="15" type="ORF">COC69_02050</name>
</gene>
<dbReference type="GO" id="GO:0015031">
    <property type="term" value="P:protein transport"/>
    <property type="evidence" value="ECO:0007669"/>
    <property type="project" value="UniProtKB-KW"/>
</dbReference>
<evidence type="ECO:0000259" key="14">
    <source>
        <dbReference type="Pfam" id="PF00496"/>
    </source>
</evidence>
<dbReference type="Proteomes" id="UP000224203">
    <property type="component" value="Unassembled WGS sequence"/>
</dbReference>
<keyword evidence="7" id="KW-0571">Peptide transport</keyword>
<comment type="subunit">
    <text evidence="12">The complex is composed of two ATP-binding proteins (OppD and OppF), two transmembrane proteins (OppB and OppC) and a solute-binding protein (OppA).</text>
</comment>
<comment type="similarity">
    <text evidence="3">Belongs to the bacterial solute-binding protein 5 family.</text>
</comment>
<dbReference type="FunFam" id="3.10.105.10:FF:000001">
    <property type="entry name" value="Oligopeptide ABC transporter, oligopeptide-binding protein"/>
    <property type="match status" value="1"/>
</dbReference>
<dbReference type="InterPro" id="IPR000914">
    <property type="entry name" value="SBP_5_dom"/>
</dbReference>
<dbReference type="PANTHER" id="PTHR30290">
    <property type="entry name" value="PERIPLASMIC BINDING COMPONENT OF ABC TRANSPORTER"/>
    <property type="match status" value="1"/>
</dbReference>
<proteinExistence type="inferred from homology"/>
<comment type="caution">
    <text evidence="15">The sequence shown here is derived from an EMBL/GenBank/DDBJ whole genome shotgun (WGS) entry which is preliminary data.</text>
</comment>
<keyword evidence="6" id="KW-0574">Periplasm</keyword>
<dbReference type="PIRSF" id="PIRSF002741">
    <property type="entry name" value="MppA"/>
    <property type="match status" value="1"/>
</dbReference>
<evidence type="ECO:0000256" key="4">
    <source>
        <dbReference type="ARBA" id="ARBA00022448"/>
    </source>
</evidence>